<dbReference type="GO" id="GO:0009279">
    <property type="term" value="C:cell outer membrane"/>
    <property type="evidence" value="ECO:0007669"/>
    <property type="project" value="TreeGrafter"/>
</dbReference>
<evidence type="ECO:0000313" key="5">
    <source>
        <dbReference type="Proteomes" id="UP000515292"/>
    </source>
</evidence>
<keyword evidence="5" id="KW-1185">Reference proteome</keyword>
<dbReference type="InterPro" id="IPR050498">
    <property type="entry name" value="Ycf3"/>
</dbReference>
<feature type="chain" id="PRO_5028851057" description="Tetratricopeptide repeat protein" evidence="3">
    <location>
        <begin position="20"/>
        <end position="187"/>
    </location>
</feature>
<evidence type="ECO:0008006" key="6">
    <source>
        <dbReference type="Google" id="ProtNLM"/>
    </source>
</evidence>
<feature type="signal peptide" evidence="3">
    <location>
        <begin position="1"/>
        <end position="19"/>
    </location>
</feature>
<protein>
    <recommendedName>
        <fullName evidence="6">Tetratricopeptide repeat protein</fullName>
    </recommendedName>
</protein>
<evidence type="ECO:0000256" key="1">
    <source>
        <dbReference type="ARBA" id="ARBA00022737"/>
    </source>
</evidence>
<evidence type="ECO:0000256" key="2">
    <source>
        <dbReference type="ARBA" id="ARBA00022803"/>
    </source>
</evidence>
<reference evidence="4 5" key="1">
    <citation type="submission" date="2020-07" db="EMBL/GenBank/DDBJ databases">
        <title>Complete genome sequence for Sandaracinobacter sp. M6.</title>
        <authorList>
            <person name="Tang Y."/>
            <person name="Liu Q."/>
            <person name="Guo Z."/>
            <person name="Lei P."/>
            <person name="Huang B."/>
        </authorList>
    </citation>
    <scope>NUCLEOTIDE SEQUENCE [LARGE SCALE GENOMIC DNA]</scope>
    <source>
        <strain evidence="4 5">M6</strain>
    </source>
</reference>
<dbReference type="KEGG" id="sand:H3309_11195"/>
<dbReference type="EMBL" id="CP059851">
    <property type="protein sequence ID" value="QMW21944.1"/>
    <property type="molecule type" value="Genomic_DNA"/>
</dbReference>
<dbReference type="PANTHER" id="PTHR44858">
    <property type="entry name" value="TETRATRICOPEPTIDE REPEAT PROTEIN 6"/>
    <property type="match status" value="1"/>
</dbReference>
<dbReference type="AlphaFoldDB" id="A0A7G5IF02"/>
<dbReference type="GO" id="GO:0046813">
    <property type="term" value="P:receptor-mediated virion attachment to host cell"/>
    <property type="evidence" value="ECO:0007669"/>
    <property type="project" value="TreeGrafter"/>
</dbReference>
<name>A0A7G5IF02_9SPHN</name>
<organism evidence="4 5">
    <name type="scientific">Sandaracinobacteroides saxicola</name>
    <dbReference type="NCBI Taxonomy" id="2759707"/>
    <lineage>
        <taxon>Bacteria</taxon>
        <taxon>Pseudomonadati</taxon>
        <taxon>Pseudomonadota</taxon>
        <taxon>Alphaproteobacteria</taxon>
        <taxon>Sphingomonadales</taxon>
        <taxon>Sphingosinicellaceae</taxon>
        <taxon>Sandaracinobacteroides</taxon>
    </lineage>
</organism>
<keyword evidence="2" id="KW-0802">TPR repeat</keyword>
<keyword evidence="3" id="KW-0732">Signal</keyword>
<keyword evidence="1" id="KW-0677">Repeat</keyword>
<accession>A0A7G5IF02</accession>
<dbReference type="SUPFAM" id="SSF48452">
    <property type="entry name" value="TPR-like"/>
    <property type="match status" value="1"/>
</dbReference>
<dbReference type="RefSeq" id="WP_182294790.1">
    <property type="nucleotide sequence ID" value="NZ_CP059851.1"/>
</dbReference>
<dbReference type="Gene3D" id="1.25.40.10">
    <property type="entry name" value="Tetratricopeptide repeat domain"/>
    <property type="match status" value="1"/>
</dbReference>
<dbReference type="InterPro" id="IPR011990">
    <property type="entry name" value="TPR-like_helical_dom_sf"/>
</dbReference>
<proteinExistence type="predicted"/>
<evidence type="ECO:0000313" key="4">
    <source>
        <dbReference type="EMBL" id="QMW21944.1"/>
    </source>
</evidence>
<dbReference type="PANTHER" id="PTHR44858:SF1">
    <property type="entry name" value="UDP-N-ACETYLGLUCOSAMINE--PEPTIDE N-ACETYLGLUCOSAMINYLTRANSFERASE SPINDLY-RELATED"/>
    <property type="match status" value="1"/>
</dbReference>
<dbReference type="Proteomes" id="UP000515292">
    <property type="component" value="Chromosome"/>
</dbReference>
<sequence>MIRSVMVGAALLLALPGHAAVTLMGGGMGRSCFEAAEMKRSTRTSIEICTQALEEEALGRRDRAATLVNRGILKMQGRDLDGAIADYAEAIRVDGSLAEAYVNHGIALLHKGGRDRDAIAALSQGLSMNPSRPEVAYYTRAVAYELTGDMRQAFEDYQAAAAAKPGWEEPIEQLKRFSVERKKTARG</sequence>
<dbReference type="SMART" id="SM00028">
    <property type="entry name" value="TPR"/>
    <property type="match status" value="3"/>
</dbReference>
<evidence type="ECO:0000256" key="3">
    <source>
        <dbReference type="SAM" id="SignalP"/>
    </source>
</evidence>
<dbReference type="Pfam" id="PF13181">
    <property type="entry name" value="TPR_8"/>
    <property type="match status" value="1"/>
</dbReference>
<dbReference type="InterPro" id="IPR019734">
    <property type="entry name" value="TPR_rpt"/>
</dbReference>
<gene>
    <name evidence="4" type="ORF">H3309_11195</name>
</gene>